<proteinExistence type="predicted"/>
<evidence type="ECO:0000313" key="2">
    <source>
        <dbReference type="Proteomes" id="UP000219775"/>
    </source>
</evidence>
<name>A0A2A8BYN8_9BACI</name>
<organism evidence="1 2">
    <name type="scientific">Bacillus pseudomycoides</name>
    <dbReference type="NCBI Taxonomy" id="64104"/>
    <lineage>
        <taxon>Bacteria</taxon>
        <taxon>Bacillati</taxon>
        <taxon>Bacillota</taxon>
        <taxon>Bacilli</taxon>
        <taxon>Bacillales</taxon>
        <taxon>Bacillaceae</taxon>
        <taxon>Bacillus</taxon>
        <taxon>Bacillus cereus group</taxon>
    </lineage>
</organism>
<dbReference type="AlphaFoldDB" id="A0A2A8BYN8"/>
<dbReference type="EMBL" id="NUDP01000117">
    <property type="protein sequence ID" value="PEM65343.1"/>
    <property type="molecule type" value="Genomic_DNA"/>
</dbReference>
<sequence>MAEQKTGFLGEVITVGEDNSVLFPSRFLEGAGINPGSRVEIFGNKEYVFIRTVETFCDICGANANVIPFGQLNVCQSDYEKLTTPRKES</sequence>
<protein>
    <recommendedName>
        <fullName evidence="3">AbrB family transcriptional regulator</fullName>
    </recommendedName>
</protein>
<evidence type="ECO:0000313" key="1">
    <source>
        <dbReference type="EMBL" id="PEM65343.1"/>
    </source>
</evidence>
<dbReference type="RefSeq" id="WP_098129110.1">
    <property type="nucleotide sequence ID" value="NZ_NUDP01000117.1"/>
</dbReference>
<evidence type="ECO:0008006" key="3">
    <source>
        <dbReference type="Google" id="ProtNLM"/>
    </source>
</evidence>
<comment type="caution">
    <text evidence="1">The sequence shown here is derived from an EMBL/GenBank/DDBJ whole genome shotgun (WGS) entry which is preliminary data.</text>
</comment>
<reference evidence="1 2" key="1">
    <citation type="submission" date="2017-09" db="EMBL/GenBank/DDBJ databases">
        <title>Large-scale bioinformatics analysis of Bacillus genomes uncovers conserved roles of natural products in bacterial physiology.</title>
        <authorList>
            <consortium name="Agbiome Team Llc"/>
            <person name="Bleich R.M."/>
            <person name="Grubbs K.J."/>
            <person name="Santa Maria K.C."/>
            <person name="Allen S.E."/>
            <person name="Farag S."/>
            <person name="Shank E.A."/>
            <person name="Bowers A."/>
        </authorList>
    </citation>
    <scope>NUCLEOTIDE SEQUENCE [LARGE SCALE GENOMIC DNA]</scope>
    <source>
        <strain evidence="1 2">AFS009893</strain>
    </source>
</reference>
<dbReference type="InterPro" id="IPR037914">
    <property type="entry name" value="SpoVT-AbrB_sf"/>
</dbReference>
<dbReference type="SUPFAM" id="SSF89447">
    <property type="entry name" value="AbrB/MazE/MraZ-like"/>
    <property type="match status" value="1"/>
</dbReference>
<dbReference type="Proteomes" id="UP000219775">
    <property type="component" value="Unassembled WGS sequence"/>
</dbReference>
<gene>
    <name evidence="1" type="ORF">CN613_25715</name>
</gene>
<accession>A0A2A8BYN8</accession>